<evidence type="ECO:0000313" key="3">
    <source>
        <dbReference type="Proteomes" id="UP000801492"/>
    </source>
</evidence>
<dbReference type="EMBL" id="VTPC01000645">
    <property type="protein sequence ID" value="KAF2904927.1"/>
    <property type="molecule type" value="Genomic_DNA"/>
</dbReference>
<dbReference type="AlphaFoldDB" id="A0A8K0DKG7"/>
<evidence type="ECO:0000256" key="1">
    <source>
        <dbReference type="SAM" id="MobiDB-lite"/>
    </source>
</evidence>
<protein>
    <submittedName>
        <fullName evidence="2">Uncharacterized protein</fullName>
    </submittedName>
</protein>
<proteinExistence type="predicted"/>
<organism evidence="2 3">
    <name type="scientific">Ignelater luminosus</name>
    <name type="common">Cucubano</name>
    <name type="synonym">Pyrophorus luminosus</name>
    <dbReference type="NCBI Taxonomy" id="2038154"/>
    <lineage>
        <taxon>Eukaryota</taxon>
        <taxon>Metazoa</taxon>
        <taxon>Ecdysozoa</taxon>
        <taxon>Arthropoda</taxon>
        <taxon>Hexapoda</taxon>
        <taxon>Insecta</taxon>
        <taxon>Pterygota</taxon>
        <taxon>Neoptera</taxon>
        <taxon>Endopterygota</taxon>
        <taxon>Coleoptera</taxon>
        <taxon>Polyphaga</taxon>
        <taxon>Elateriformia</taxon>
        <taxon>Elateroidea</taxon>
        <taxon>Elateridae</taxon>
        <taxon>Agrypninae</taxon>
        <taxon>Pyrophorini</taxon>
        <taxon>Ignelater</taxon>
    </lineage>
</organism>
<accession>A0A8K0DKG7</accession>
<dbReference type="Proteomes" id="UP000801492">
    <property type="component" value="Unassembled WGS sequence"/>
</dbReference>
<gene>
    <name evidence="2" type="ORF">ILUMI_01248</name>
</gene>
<name>A0A8K0DKG7_IGNLU</name>
<feature type="region of interest" description="Disordered" evidence="1">
    <location>
        <begin position="1"/>
        <end position="25"/>
    </location>
</feature>
<comment type="caution">
    <text evidence="2">The sequence shown here is derived from an EMBL/GenBank/DDBJ whole genome shotgun (WGS) entry which is preliminary data.</text>
</comment>
<sequence>MEAQENYKGITPVSEDKTARERQPSLYFDGRKDNTIVLEQNGTKFYRREVVEEHISLIQKSEGQLLQHVTPARKQLTGCEKLAVVKFKPIPFEEILATKTDLSKDQLYLLKIVQAVQTGECSGNLAAKDPGPLIG</sequence>
<evidence type="ECO:0000313" key="2">
    <source>
        <dbReference type="EMBL" id="KAF2904927.1"/>
    </source>
</evidence>
<keyword evidence="3" id="KW-1185">Reference proteome</keyword>
<dbReference type="OrthoDB" id="6782438at2759"/>
<feature type="compositionally biased region" description="Basic and acidic residues" evidence="1">
    <location>
        <begin position="14"/>
        <end position="25"/>
    </location>
</feature>
<reference evidence="2" key="1">
    <citation type="submission" date="2019-08" db="EMBL/GenBank/DDBJ databases">
        <title>The genome of the North American firefly Photinus pyralis.</title>
        <authorList>
            <consortium name="Photinus pyralis genome working group"/>
            <person name="Fallon T.R."/>
            <person name="Sander Lower S.E."/>
            <person name="Weng J.-K."/>
        </authorList>
    </citation>
    <scope>NUCLEOTIDE SEQUENCE</scope>
    <source>
        <strain evidence="2">TRF0915ILg1</strain>
        <tissue evidence="2">Whole body</tissue>
    </source>
</reference>